<evidence type="ECO:0000313" key="1">
    <source>
        <dbReference type="EMBL" id="SBS77714.1"/>
    </source>
</evidence>
<organism evidence="1">
    <name type="scientific">uncultured Mycobacterium sp</name>
    <dbReference type="NCBI Taxonomy" id="171292"/>
    <lineage>
        <taxon>Bacteria</taxon>
        <taxon>Bacillati</taxon>
        <taxon>Actinomycetota</taxon>
        <taxon>Actinomycetes</taxon>
        <taxon>Mycobacteriales</taxon>
        <taxon>Mycobacteriaceae</taxon>
        <taxon>Mycobacterium</taxon>
        <taxon>environmental samples</taxon>
    </lineage>
</organism>
<dbReference type="AlphaFoldDB" id="A0A1Y5PGB0"/>
<proteinExistence type="predicted"/>
<accession>A0A1Y5PGB0</accession>
<sequence>MPIPQDVLERIVGLTDARDGVQQAVQRVLNAQQADADPMTKIEALSLLEEATYRWLSQSQQVESELLELARTDQPEPNADVSTAADAVERLWGISLIHLAVTADLAKLGPIDFLDNDDAPVSAAGSPPAAAQPSAIAAITEDGHIGRALAMSAQQADKADDDAPDAPPLESRASEVLAELVDRASECTCKVLVGTVPIPSPHVIFDNVTPLLKEALGAAPDAISTAVQKIVKTVARLAMMVLRRVRDVMDAVQPGAFDFVKEQLVDEAQDEGGEHILSPVVRPIVAKVLHEQTSVTYIRQKRLNRKGAPEPDNKAALRKILKHNKRWVARPVPIAASTVLRPLWHLSWSGIPAAPIAACLLLAWTILLTGDELDISGWPFPNFYRPGLLAIA</sequence>
<name>A0A1Y5PGB0_9MYCO</name>
<gene>
    <name evidence="1" type="ORF">MHPYR_470048</name>
</gene>
<dbReference type="EMBL" id="FLQS01000042">
    <property type="protein sequence ID" value="SBS77714.1"/>
    <property type="molecule type" value="Genomic_DNA"/>
</dbReference>
<protein>
    <submittedName>
        <fullName evidence="1">Uncharacterized protein</fullName>
    </submittedName>
</protein>
<reference evidence="1" key="1">
    <citation type="submission" date="2016-03" db="EMBL/GenBank/DDBJ databases">
        <authorList>
            <person name="Ploux O."/>
        </authorList>
    </citation>
    <scope>NUCLEOTIDE SEQUENCE</scope>
    <source>
        <strain evidence="1">UC10</strain>
    </source>
</reference>